<evidence type="ECO:0000313" key="3">
    <source>
        <dbReference type="EMBL" id="MED4403928.1"/>
    </source>
</evidence>
<evidence type="ECO:0000259" key="2">
    <source>
        <dbReference type="Pfam" id="PF01370"/>
    </source>
</evidence>
<accession>A0ABU6P3K2</accession>
<dbReference type="Gene3D" id="3.90.25.10">
    <property type="entry name" value="UDP-galactose 4-epimerase, domain 1"/>
    <property type="match status" value="1"/>
</dbReference>
<comment type="caution">
    <text evidence="3">The sequence shown here is derived from an EMBL/GenBank/DDBJ whole genome shotgun (WGS) entry which is preliminary data.</text>
</comment>
<gene>
    <name evidence="3" type="ORF">P9271_21750</name>
</gene>
<sequence length="307" mass="33939">MRVLVTGGCGFIGSHIVDKLLQEKHDVYVIDNLITGNKGNIVHNIPIMDCDINSDMVDEVFKEFRPEAIIHHAAQVSVTNSVNDMLYDETVNIHGTLKLIEAARKYGAKKIIFASSAAVYGNTVALPIDLSHPTEPLSPYGVSKLSVEYYLKMAQKLFGIDYTILRYSNVYGPRQDANGEGGVIAIFSDCLAQNKAPFIYGDGKQTRDFVYVEDVASANVNALTAGHNEILNVSSGSQISIAELFETMKEASGQEIDAIYKEERHGDIRDSVLCNERTKQVLNWNSGTSLLEGLKRTLHYYNENVIS</sequence>
<dbReference type="InterPro" id="IPR001509">
    <property type="entry name" value="Epimerase_deHydtase"/>
</dbReference>
<evidence type="ECO:0000256" key="1">
    <source>
        <dbReference type="ARBA" id="ARBA00007637"/>
    </source>
</evidence>
<dbReference type="SUPFAM" id="SSF51735">
    <property type="entry name" value="NAD(P)-binding Rossmann-fold domains"/>
    <property type="match status" value="1"/>
</dbReference>
<feature type="domain" description="NAD-dependent epimerase/dehydratase" evidence="2">
    <location>
        <begin position="3"/>
        <end position="233"/>
    </location>
</feature>
<dbReference type="Pfam" id="PF01370">
    <property type="entry name" value="Epimerase"/>
    <property type="match status" value="1"/>
</dbReference>
<dbReference type="EMBL" id="JARTFS010000020">
    <property type="protein sequence ID" value="MED4403928.1"/>
    <property type="molecule type" value="Genomic_DNA"/>
</dbReference>
<keyword evidence="4" id="KW-1185">Reference proteome</keyword>
<proteinExistence type="inferred from homology"/>
<reference evidence="3 4" key="1">
    <citation type="submission" date="2023-03" db="EMBL/GenBank/DDBJ databases">
        <title>Bacillus Genome Sequencing.</title>
        <authorList>
            <person name="Dunlap C."/>
        </authorList>
    </citation>
    <scope>NUCLEOTIDE SEQUENCE [LARGE SCALE GENOMIC DNA]</scope>
    <source>
        <strain evidence="3 4">NRS-1717</strain>
    </source>
</reference>
<evidence type="ECO:0000313" key="4">
    <source>
        <dbReference type="Proteomes" id="UP001342826"/>
    </source>
</evidence>
<dbReference type="Proteomes" id="UP001342826">
    <property type="component" value="Unassembled WGS sequence"/>
</dbReference>
<dbReference type="Gene3D" id="3.40.50.720">
    <property type="entry name" value="NAD(P)-binding Rossmann-like Domain"/>
    <property type="match status" value="1"/>
</dbReference>
<protein>
    <submittedName>
        <fullName evidence="3">NAD-dependent epimerase/dehydratase family protein</fullName>
    </submittedName>
</protein>
<organism evidence="3 4">
    <name type="scientific">Metabacillus fastidiosus</name>
    <dbReference type="NCBI Taxonomy" id="1458"/>
    <lineage>
        <taxon>Bacteria</taxon>
        <taxon>Bacillati</taxon>
        <taxon>Bacillota</taxon>
        <taxon>Bacilli</taxon>
        <taxon>Bacillales</taxon>
        <taxon>Bacillaceae</taxon>
        <taxon>Metabacillus</taxon>
    </lineage>
</organism>
<dbReference type="InterPro" id="IPR036291">
    <property type="entry name" value="NAD(P)-bd_dom_sf"/>
</dbReference>
<dbReference type="PANTHER" id="PTHR43000">
    <property type="entry name" value="DTDP-D-GLUCOSE 4,6-DEHYDRATASE-RELATED"/>
    <property type="match status" value="1"/>
</dbReference>
<dbReference type="RefSeq" id="WP_328015910.1">
    <property type="nucleotide sequence ID" value="NZ_JARTFS010000020.1"/>
</dbReference>
<name>A0ABU6P3K2_9BACI</name>
<comment type="similarity">
    <text evidence="1">Belongs to the NAD(P)-dependent epimerase/dehydratase family.</text>
</comment>